<dbReference type="EMBL" id="AFYH01249343">
    <property type="status" value="NOT_ANNOTATED_CDS"/>
    <property type="molecule type" value="Genomic_DNA"/>
</dbReference>
<dbReference type="GeneTree" id="ENSGT00940000162193"/>
<dbReference type="SMART" id="SM01313">
    <property type="entry name" value="Sec3-PIP2_bind"/>
    <property type="match status" value="1"/>
</dbReference>
<dbReference type="GO" id="GO:0000145">
    <property type="term" value="C:exocyst"/>
    <property type="evidence" value="ECO:0007669"/>
    <property type="project" value="TreeGrafter"/>
</dbReference>
<dbReference type="GO" id="GO:0005886">
    <property type="term" value="C:plasma membrane"/>
    <property type="evidence" value="ECO:0007669"/>
    <property type="project" value="TreeGrafter"/>
</dbReference>
<dbReference type="PANTHER" id="PTHR16092:SF14">
    <property type="entry name" value="EXOCYST COMPLEX COMPONENT 1 ISOFORM X1"/>
    <property type="match status" value="1"/>
</dbReference>
<protein>
    <submittedName>
        <fullName evidence="2">Exocyst complex component 1 like</fullName>
    </submittedName>
</protein>
<evidence type="ECO:0000313" key="2">
    <source>
        <dbReference type="Ensembl" id="ENSLACP00000005019.1"/>
    </source>
</evidence>
<dbReference type="InterPro" id="IPR028258">
    <property type="entry name" value="Sec3-PIP2_bind"/>
</dbReference>
<dbReference type="STRING" id="7897.ENSLACP00000005019"/>
<dbReference type="Proteomes" id="UP000008672">
    <property type="component" value="Unassembled WGS sequence"/>
</dbReference>
<organism evidence="2 3">
    <name type="scientific">Latimeria chalumnae</name>
    <name type="common">Coelacanth</name>
    <dbReference type="NCBI Taxonomy" id="7897"/>
    <lineage>
        <taxon>Eukaryota</taxon>
        <taxon>Metazoa</taxon>
        <taxon>Chordata</taxon>
        <taxon>Craniata</taxon>
        <taxon>Vertebrata</taxon>
        <taxon>Euteleostomi</taxon>
        <taxon>Coelacanthiformes</taxon>
        <taxon>Coelacanthidae</taxon>
        <taxon>Latimeria</taxon>
    </lineage>
</organism>
<gene>
    <name evidence="2" type="primary">EXOC1L</name>
</gene>
<dbReference type="EMBL" id="AFYH01249342">
    <property type="status" value="NOT_ANNOTATED_CDS"/>
    <property type="molecule type" value="Genomic_DNA"/>
</dbReference>
<reference evidence="3" key="1">
    <citation type="submission" date="2011-08" db="EMBL/GenBank/DDBJ databases">
        <title>The draft genome of Latimeria chalumnae.</title>
        <authorList>
            <person name="Di Palma F."/>
            <person name="Alfoldi J."/>
            <person name="Johnson J."/>
            <person name="Berlin A."/>
            <person name="Gnerre S."/>
            <person name="Jaffe D."/>
            <person name="MacCallum I."/>
            <person name="Young S."/>
            <person name="Walker B.J."/>
            <person name="Lander E."/>
            <person name="Lindblad-Toh K."/>
        </authorList>
    </citation>
    <scope>NUCLEOTIDE SEQUENCE [LARGE SCALE GENOMIC DNA]</scope>
    <source>
        <strain evidence="3">Wild caught</strain>
    </source>
</reference>
<dbReference type="Gene3D" id="2.30.29.90">
    <property type="match status" value="1"/>
</dbReference>
<name>H3A5U8_LATCH</name>
<feature type="domain" description="Exocyst complex component Sec3 PIP2-binding N-terminal" evidence="1">
    <location>
        <begin position="32"/>
        <end position="123"/>
    </location>
</feature>
<dbReference type="GO" id="GO:0005546">
    <property type="term" value="F:phosphatidylinositol-4,5-bisphosphate binding"/>
    <property type="evidence" value="ECO:0007669"/>
    <property type="project" value="TreeGrafter"/>
</dbReference>
<sequence length="174" mass="20198">MSSLIKEDLEKKLFRPDGQHLCEFIETEYSESSKEKHYLCAAVTKSREVQISVVKHSKLGLDDKYEKIKIWLLQDLKLIDGKDPDEDNAYFDMHLDKVYNLEAYSCASKYTFTRCLLSLNDKYYKNDLKIVNFDSTYIDDSNLPSNKGDCMFLVKLCLYAFNLLCLSLCPVSLI</sequence>
<dbReference type="PANTHER" id="PTHR16092">
    <property type="entry name" value="SEC3/SYNTAXIN-RELATED"/>
    <property type="match status" value="1"/>
</dbReference>
<dbReference type="eggNOG" id="KOG2148">
    <property type="taxonomic scope" value="Eukaryota"/>
</dbReference>
<dbReference type="InParanoid" id="H3A5U8"/>
<dbReference type="Pfam" id="PF15277">
    <property type="entry name" value="Sec3-PIP2_bind"/>
    <property type="match status" value="1"/>
</dbReference>
<dbReference type="Ensembl" id="ENSLACT00000005063.1">
    <property type="protein sequence ID" value="ENSLACP00000005019.1"/>
    <property type="gene ID" value="ENSLACG00000004461.1"/>
</dbReference>
<evidence type="ECO:0000313" key="3">
    <source>
        <dbReference type="Proteomes" id="UP000008672"/>
    </source>
</evidence>
<evidence type="ECO:0000259" key="1">
    <source>
        <dbReference type="SMART" id="SM01313"/>
    </source>
</evidence>
<accession>H3A5U8</accession>
<dbReference type="HOGENOM" id="CLU_133885_0_0_1"/>
<reference evidence="2" key="2">
    <citation type="submission" date="2025-08" db="UniProtKB">
        <authorList>
            <consortium name="Ensembl"/>
        </authorList>
    </citation>
    <scope>IDENTIFICATION</scope>
</reference>
<dbReference type="EMBL" id="AFYH01249341">
    <property type="status" value="NOT_ANNOTATED_CDS"/>
    <property type="molecule type" value="Genomic_DNA"/>
</dbReference>
<reference evidence="2" key="3">
    <citation type="submission" date="2025-09" db="UniProtKB">
        <authorList>
            <consortium name="Ensembl"/>
        </authorList>
    </citation>
    <scope>IDENTIFICATION</scope>
</reference>
<proteinExistence type="predicted"/>
<dbReference type="AlphaFoldDB" id="H3A5U8"/>
<keyword evidence="3" id="KW-1185">Reference proteome</keyword>
<dbReference type="FunCoup" id="H3A5U8">
    <property type="interactions" value="1"/>
</dbReference>
<dbReference type="GO" id="GO:0006893">
    <property type="term" value="P:Golgi to plasma membrane transport"/>
    <property type="evidence" value="ECO:0007669"/>
    <property type="project" value="TreeGrafter"/>
</dbReference>
<dbReference type="OMA" id="EVEICMV"/>
<dbReference type="GO" id="GO:0006887">
    <property type="term" value="P:exocytosis"/>
    <property type="evidence" value="ECO:0007669"/>
    <property type="project" value="TreeGrafter"/>
</dbReference>